<dbReference type="EMBL" id="LAZR01000387">
    <property type="protein sequence ID" value="KKN71225.1"/>
    <property type="molecule type" value="Genomic_DNA"/>
</dbReference>
<dbReference type="AlphaFoldDB" id="A0A0F9SQB5"/>
<sequence>MSKKESTVDIIARGYEWICPSCEHFNTEIEILEVVKCEQCKDWFITNPAEHAYGK</sequence>
<evidence type="ECO:0000313" key="1">
    <source>
        <dbReference type="EMBL" id="KKN71225.1"/>
    </source>
</evidence>
<protein>
    <submittedName>
        <fullName evidence="1">Uncharacterized protein</fullName>
    </submittedName>
</protein>
<comment type="caution">
    <text evidence="1">The sequence shown here is derived from an EMBL/GenBank/DDBJ whole genome shotgun (WGS) entry which is preliminary data.</text>
</comment>
<gene>
    <name evidence="1" type="ORF">LCGC14_0422680</name>
</gene>
<reference evidence="1" key="1">
    <citation type="journal article" date="2015" name="Nature">
        <title>Complex archaea that bridge the gap between prokaryotes and eukaryotes.</title>
        <authorList>
            <person name="Spang A."/>
            <person name="Saw J.H."/>
            <person name="Jorgensen S.L."/>
            <person name="Zaremba-Niedzwiedzka K."/>
            <person name="Martijn J."/>
            <person name="Lind A.E."/>
            <person name="van Eijk R."/>
            <person name="Schleper C."/>
            <person name="Guy L."/>
            <person name="Ettema T.J."/>
        </authorList>
    </citation>
    <scope>NUCLEOTIDE SEQUENCE</scope>
</reference>
<name>A0A0F9SQB5_9ZZZZ</name>
<proteinExistence type="predicted"/>
<organism evidence="1">
    <name type="scientific">marine sediment metagenome</name>
    <dbReference type="NCBI Taxonomy" id="412755"/>
    <lineage>
        <taxon>unclassified sequences</taxon>
        <taxon>metagenomes</taxon>
        <taxon>ecological metagenomes</taxon>
    </lineage>
</organism>
<accession>A0A0F9SQB5</accession>